<keyword evidence="3 10" id="KW-0004">4Fe-4S</keyword>
<keyword evidence="8 10" id="KW-0408">Iron</keyword>
<sequence length="304" mass="33945">MEDRLIAEEIKKLKEERNAIILAHFYTRGEVREFADFVGDSLSLCREAVNSKADVIVFAGVHFMAESASILSPEKSVLLPVPEAGCPMADMVTVETLRKEKEKHPDAAVVCYVNSSAAVKAESDICCTSSNAVNVVNSVENREIIFVPDKNLGAFVSLHTDKKIHLRPGFCHVHENIGKEDIEELKNLHPEAEFLAHPECRPEVMSFADHILSTSGIVKEAGRSESTEFIIGTEKEIVQSLKRKYPDRKFYPVSKKAVCYNMKKVTLESILNSLQNMEYEVQVPEHVRAKAKKALDRMLSVSGT</sequence>
<comment type="cofactor">
    <cofactor evidence="10">
        <name>[4Fe-4S] cluster</name>
        <dbReference type="ChEBI" id="CHEBI:49883"/>
    </cofactor>
    <text evidence="10">Binds 1 [4Fe-4S] cluster per subunit.</text>
</comment>
<protein>
    <recommendedName>
        <fullName evidence="2 10">Quinolinate synthase</fullName>
        <ecNumber evidence="2 10">2.5.1.72</ecNumber>
    </recommendedName>
</protein>
<dbReference type="GO" id="GO:0034628">
    <property type="term" value="P:'de novo' NAD+ biosynthetic process from L-aspartate"/>
    <property type="evidence" value="ECO:0007669"/>
    <property type="project" value="TreeGrafter"/>
</dbReference>
<dbReference type="PANTHER" id="PTHR30573">
    <property type="entry name" value="QUINOLINATE SYNTHETASE A"/>
    <property type="match status" value="1"/>
</dbReference>
<dbReference type="RefSeq" id="WP_048066395.1">
    <property type="nucleotide sequence ID" value="NZ_DUJU01000084.1"/>
</dbReference>
<dbReference type="HAMAP" id="MF_00568">
    <property type="entry name" value="NadA_type2"/>
    <property type="match status" value="1"/>
</dbReference>
<evidence type="ECO:0000256" key="5">
    <source>
        <dbReference type="ARBA" id="ARBA00022642"/>
    </source>
</evidence>
<evidence type="ECO:0000256" key="1">
    <source>
        <dbReference type="ARBA" id="ARBA00005065"/>
    </source>
</evidence>
<dbReference type="Pfam" id="PF02445">
    <property type="entry name" value="NadA"/>
    <property type="match status" value="1"/>
</dbReference>
<dbReference type="InterPro" id="IPR003473">
    <property type="entry name" value="NadA"/>
</dbReference>
<keyword evidence="9 10" id="KW-0411">Iron-sulfur</keyword>
<dbReference type="Proteomes" id="UP000600774">
    <property type="component" value="Unassembled WGS sequence"/>
</dbReference>
<accession>A0A832SKK5</accession>
<comment type="function">
    <text evidence="10">Catalyzes the condensation of iminoaspartate with dihydroxyacetone phosphate to form quinolinate.</text>
</comment>
<dbReference type="Gene3D" id="3.40.50.10800">
    <property type="entry name" value="NadA-like"/>
    <property type="match status" value="3"/>
</dbReference>
<dbReference type="SUPFAM" id="SSF142754">
    <property type="entry name" value="NadA-like"/>
    <property type="match status" value="1"/>
</dbReference>
<dbReference type="EMBL" id="DUJU01000084">
    <property type="protein sequence ID" value="HIH93885.1"/>
    <property type="molecule type" value="Genomic_DNA"/>
</dbReference>
<dbReference type="GO" id="GO:0005737">
    <property type="term" value="C:cytoplasm"/>
    <property type="evidence" value="ECO:0007669"/>
    <property type="project" value="UniProtKB-SubCell"/>
</dbReference>
<dbReference type="UniPathway" id="UPA00253">
    <property type="reaction ID" value="UER00327"/>
</dbReference>
<comment type="similarity">
    <text evidence="10">Belongs to the quinolinate synthase family. Type 2 subfamily.</text>
</comment>
<keyword evidence="6 10" id="KW-0808">Transferase</keyword>
<feature type="binding site" evidence="10">
    <location>
        <position position="24"/>
    </location>
    <ligand>
        <name>iminosuccinate</name>
        <dbReference type="ChEBI" id="CHEBI:77875"/>
    </ligand>
</feature>
<organism evidence="11 12">
    <name type="scientific">Methanosarcina acetivorans</name>
    <dbReference type="NCBI Taxonomy" id="2214"/>
    <lineage>
        <taxon>Archaea</taxon>
        <taxon>Methanobacteriati</taxon>
        <taxon>Methanobacteriota</taxon>
        <taxon>Stenosarchaea group</taxon>
        <taxon>Methanomicrobia</taxon>
        <taxon>Methanosarcinales</taxon>
        <taxon>Methanosarcinaceae</taxon>
        <taxon>Methanosarcina</taxon>
    </lineage>
</organism>
<dbReference type="NCBIfam" id="NF006878">
    <property type="entry name" value="PRK09375.1-2"/>
    <property type="match status" value="1"/>
</dbReference>
<evidence type="ECO:0000256" key="8">
    <source>
        <dbReference type="ARBA" id="ARBA00023004"/>
    </source>
</evidence>
<comment type="subcellular location">
    <subcellularLocation>
        <location evidence="10">Cytoplasm</location>
    </subcellularLocation>
</comment>
<reference evidence="11" key="1">
    <citation type="journal article" date="2020" name="bioRxiv">
        <title>A rank-normalized archaeal taxonomy based on genome phylogeny resolves widespread incomplete and uneven classifications.</title>
        <authorList>
            <person name="Rinke C."/>
            <person name="Chuvochina M."/>
            <person name="Mussig A.J."/>
            <person name="Chaumeil P.-A."/>
            <person name="Waite D.W."/>
            <person name="Whitman W.B."/>
            <person name="Parks D.H."/>
            <person name="Hugenholtz P."/>
        </authorList>
    </citation>
    <scope>NUCLEOTIDE SEQUENCE</scope>
    <source>
        <strain evidence="11">UBA8876</strain>
    </source>
</reference>
<keyword evidence="5 10" id="KW-0662">Pyridine nucleotide biosynthesis</keyword>
<comment type="caution">
    <text evidence="11">The sequence shown here is derived from an EMBL/GenBank/DDBJ whole genome shotgun (WGS) entry which is preliminary data.</text>
</comment>
<keyword evidence="4 10" id="KW-0963">Cytoplasm</keyword>
<keyword evidence="7 10" id="KW-0479">Metal-binding</keyword>
<dbReference type="NCBIfam" id="TIGR00550">
    <property type="entry name" value="nadA"/>
    <property type="match status" value="1"/>
</dbReference>
<evidence type="ECO:0000256" key="10">
    <source>
        <dbReference type="HAMAP-Rule" id="MF_00568"/>
    </source>
</evidence>
<feature type="binding site" evidence="10">
    <location>
        <begin position="197"/>
        <end position="199"/>
    </location>
    <ligand>
        <name>iminosuccinate</name>
        <dbReference type="ChEBI" id="CHEBI:77875"/>
    </ligand>
</feature>
<evidence type="ECO:0000313" key="11">
    <source>
        <dbReference type="EMBL" id="HIH93885.1"/>
    </source>
</evidence>
<evidence type="ECO:0000256" key="9">
    <source>
        <dbReference type="ARBA" id="ARBA00023014"/>
    </source>
</evidence>
<feature type="binding site" evidence="10">
    <location>
        <position position="41"/>
    </location>
    <ligand>
        <name>iminosuccinate</name>
        <dbReference type="ChEBI" id="CHEBI:77875"/>
    </ligand>
</feature>
<dbReference type="GO" id="GO:0051539">
    <property type="term" value="F:4 iron, 4 sulfur cluster binding"/>
    <property type="evidence" value="ECO:0007669"/>
    <property type="project" value="UniProtKB-KW"/>
</dbReference>
<dbReference type="PANTHER" id="PTHR30573:SF0">
    <property type="entry name" value="QUINOLINATE SYNTHASE, CHLOROPLASTIC"/>
    <property type="match status" value="1"/>
</dbReference>
<evidence type="ECO:0000256" key="7">
    <source>
        <dbReference type="ARBA" id="ARBA00022723"/>
    </source>
</evidence>
<comment type="pathway">
    <text evidence="1 10">Cofactor biosynthesis; NAD(+) biosynthesis; quinolinate from iminoaspartate: step 1/1.</text>
</comment>
<feature type="binding site" evidence="10">
    <location>
        <position position="86"/>
    </location>
    <ligand>
        <name>[4Fe-4S] cluster</name>
        <dbReference type="ChEBI" id="CHEBI:49883"/>
    </ligand>
</feature>
<evidence type="ECO:0000313" key="12">
    <source>
        <dbReference type="Proteomes" id="UP000600774"/>
    </source>
</evidence>
<dbReference type="AlphaFoldDB" id="A0A832SKK5"/>
<feature type="binding site" evidence="10">
    <location>
        <position position="259"/>
    </location>
    <ligand>
        <name>[4Fe-4S] cluster</name>
        <dbReference type="ChEBI" id="CHEBI:49883"/>
    </ligand>
</feature>
<evidence type="ECO:0000256" key="3">
    <source>
        <dbReference type="ARBA" id="ARBA00022485"/>
    </source>
</evidence>
<evidence type="ECO:0000256" key="6">
    <source>
        <dbReference type="ARBA" id="ARBA00022679"/>
    </source>
</evidence>
<proteinExistence type="inferred from homology"/>
<dbReference type="FunFam" id="3.40.50.10800:FF:000003">
    <property type="entry name" value="Quinolinate synthase A"/>
    <property type="match status" value="1"/>
</dbReference>
<feature type="binding site" evidence="10">
    <location>
        <position position="171"/>
    </location>
    <ligand>
        <name>[4Fe-4S] cluster</name>
        <dbReference type="ChEBI" id="CHEBI:49883"/>
    </ligand>
</feature>
<gene>
    <name evidence="10 11" type="primary">nadA</name>
    <name evidence="11" type="ORF">HA338_07525</name>
</gene>
<dbReference type="GeneID" id="1474609"/>
<comment type="catalytic activity">
    <reaction evidence="10">
        <text>iminosuccinate + dihydroxyacetone phosphate = quinolinate + phosphate + 2 H2O + H(+)</text>
        <dbReference type="Rhea" id="RHEA:25888"/>
        <dbReference type="ChEBI" id="CHEBI:15377"/>
        <dbReference type="ChEBI" id="CHEBI:15378"/>
        <dbReference type="ChEBI" id="CHEBI:29959"/>
        <dbReference type="ChEBI" id="CHEBI:43474"/>
        <dbReference type="ChEBI" id="CHEBI:57642"/>
        <dbReference type="ChEBI" id="CHEBI:77875"/>
        <dbReference type="EC" id="2.5.1.72"/>
    </reaction>
</comment>
<dbReference type="EC" id="2.5.1.72" evidence="2 10"/>
<feature type="binding site" evidence="10">
    <location>
        <begin position="112"/>
        <end position="114"/>
    </location>
    <ligand>
        <name>iminosuccinate</name>
        <dbReference type="ChEBI" id="CHEBI:77875"/>
    </ligand>
</feature>
<dbReference type="InterPro" id="IPR023066">
    <property type="entry name" value="Quinolinate_synth_type2"/>
</dbReference>
<dbReference type="GO" id="GO:0008987">
    <property type="term" value="F:quinolinate synthetase A activity"/>
    <property type="evidence" value="ECO:0007669"/>
    <property type="project" value="UniProtKB-UniRule"/>
</dbReference>
<dbReference type="InterPro" id="IPR036094">
    <property type="entry name" value="NadA_sf"/>
</dbReference>
<evidence type="ECO:0000256" key="4">
    <source>
        <dbReference type="ARBA" id="ARBA00022490"/>
    </source>
</evidence>
<feature type="binding site" evidence="10">
    <location>
        <position position="129"/>
    </location>
    <ligand>
        <name>iminosuccinate</name>
        <dbReference type="ChEBI" id="CHEBI:77875"/>
    </ligand>
</feature>
<evidence type="ECO:0000256" key="2">
    <source>
        <dbReference type="ARBA" id="ARBA00012669"/>
    </source>
</evidence>
<name>A0A832SKK5_9EURY</name>
<dbReference type="GO" id="GO:0046872">
    <property type="term" value="F:metal ion binding"/>
    <property type="evidence" value="ECO:0007669"/>
    <property type="project" value="UniProtKB-KW"/>
</dbReference>
<feature type="binding site" evidence="10">
    <location>
        <position position="214"/>
    </location>
    <ligand>
        <name>iminosuccinate</name>
        <dbReference type="ChEBI" id="CHEBI:77875"/>
    </ligand>
</feature>